<evidence type="ECO:0000313" key="1">
    <source>
        <dbReference type="EMBL" id="VUZ85627.1"/>
    </source>
</evidence>
<gene>
    <name evidence="1" type="ORF">MELA_02012</name>
</gene>
<dbReference type="EMBL" id="CABIKM010000030">
    <property type="protein sequence ID" value="VUZ85627.1"/>
    <property type="molecule type" value="Genomic_DNA"/>
</dbReference>
<dbReference type="InterPro" id="IPR027417">
    <property type="entry name" value="P-loop_NTPase"/>
</dbReference>
<sequence length="100" mass="10947">MGNLQTRHVLFLTGRPGVGKTTVIHRLAPVRKLLTSPCLVVATIALRGGGFIAEVKQRTDVEQWEVTLKNREELPERALAWLRAARGPIPAQVGGHDAPH</sequence>
<protein>
    <submittedName>
        <fullName evidence="1">NTPase</fullName>
    </submittedName>
</protein>
<dbReference type="Proteomes" id="UP000334340">
    <property type="component" value="Unassembled WGS sequence"/>
</dbReference>
<dbReference type="Gene3D" id="3.40.50.300">
    <property type="entry name" value="P-loop containing nucleotide triphosphate hydrolases"/>
    <property type="match status" value="1"/>
</dbReference>
<reference evidence="1 2" key="1">
    <citation type="submission" date="2019-07" db="EMBL/GenBank/DDBJ databases">
        <authorList>
            <person name="Cremers G."/>
        </authorList>
    </citation>
    <scope>NUCLEOTIDE SEQUENCE [LARGE SCALE GENOMIC DNA]</scope>
</reference>
<accession>A0A564ZL82</accession>
<evidence type="ECO:0000313" key="2">
    <source>
        <dbReference type="Proteomes" id="UP000334340"/>
    </source>
</evidence>
<organism evidence="1 2">
    <name type="scientific">Candidatus Methylomirabilis lanthanidiphila</name>
    <dbReference type="NCBI Taxonomy" id="2211376"/>
    <lineage>
        <taxon>Bacteria</taxon>
        <taxon>Candidatus Methylomirabilota</taxon>
        <taxon>Candidatus Methylomirabilia</taxon>
        <taxon>Candidatus Methylomirabilales</taxon>
        <taxon>Candidatus Methylomirabilaceae</taxon>
        <taxon>Candidatus Methylomirabilis</taxon>
    </lineage>
</organism>
<dbReference type="AlphaFoldDB" id="A0A564ZL82"/>
<keyword evidence="2" id="KW-1185">Reference proteome</keyword>
<proteinExistence type="predicted"/>
<name>A0A564ZL82_9BACT</name>
<dbReference type="SUPFAM" id="SSF52540">
    <property type="entry name" value="P-loop containing nucleoside triphosphate hydrolases"/>
    <property type="match status" value="1"/>
</dbReference>